<dbReference type="AlphaFoldDB" id="A0A7X0DL49"/>
<dbReference type="GO" id="GO:0003677">
    <property type="term" value="F:DNA binding"/>
    <property type="evidence" value="ECO:0007669"/>
    <property type="project" value="UniProtKB-KW"/>
</dbReference>
<keyword evidence="3" id="KW-0804">Transcription</keyword>
<dbReference type="PANTHER" id="PTHR33204:SF17">
    <property type="entry name" value="TRANSCRIPTIONAL REGULATORY PROTEIN"/>
    <property type="match status" value="1"/>
</dbReference>
<dbReference type="RefSeq" id="WP_184260163.1">
    <property type="nucleotide sequence ID" value="NZ_JACIIX010000001.1"/>
</dbReference>
<keyword evidence="6" id="KW-1185">Reference proteome</keyword>
<comment type="caution">
    <text evidence="5">The sequence shown here is derived from an EMBL/GenBank/DDBJ whole genome shotgun (WGS) entry which is preliminary data.</text>
</comment>
<evidence type="ECO:0000256" key="2">
    <source>
        <dbReference type="ARBA" id="ARBA00023125"/>
    </source>
</evidence>
<proteinExistence type="predicted"/>
<dbReference type="PANTHER" id="PTHR33204">
    <property type="entry name" value="TRANSCRIPTIONAL REGULATOR, MARR FAMILY"/>
    <property type="match status" value="1"/>
</dbReference>
<dbReference type="EMBL" id="JACIIX010000001">
    <property type="protein sequence ID" value="MBB6208789.1"/>
    <property type="molecule type" value="Genomic_DNA"/>
</dbReference>
<name>A0A7X0DL49_NOVIT</name>
<sequence length="164" mass="18489">MQHTRFDTQPCPAARALDCVGDWWSILIVRDAFRGITRFDAFQKSLGIAPNILSRRLAHLCEQGVLEKRPYQTRPLRYSYHLTEKGQGFFPVLMALADWGNRYLPIDQPVWQITDRASAQPLTVQVVRADTLAVLTPQTVALATRLPDGRIVPHPSPGQPEESC</sequence>
<dbReference type="InterPro" id="IPR036390">
    <property type="entry name" value="WH_DNA-bd_sf"/>
</dbReference>
<feature type="domain" description="HTH hxlR-type" evidence="4">
    <location>
        <begin position="11"/>
        <end position="108"/>
    </location>
</feature>
<dbReference type="SUPFAM" id="SSF46785">
    <property type="entry name" value="Winged helix' DNA-binding domain"/>
    <property type="match status" value="1"/>
</dbReference>
<protein>
    <submittedName>
        <fullName evidence="5">DNA-binding HxlR family transcriptional regulator</fullName>
    </submittedName>
</protein>
<keyword evidence="1" id="KW-0805">Transcription regulation</keyword>
<keyword evidence="2 5" id="KW-0238">DNA-binding</keyword>
<organism evidence="5 6">
    <name type="scientific">Novispirillum itersonii</name>
    <name type="common">Aquaspirillum itersonii</name>
    <dbReference type="NCBI Taxonomy" id="189"/>
    <lineage>
        <taxon>Bacteria</taxon>
        <taxon>Pseudomonadati</taxon>
        <taxon>Pseudomonadota</taxon>
        <taxon>Alphaproteobacteria</taxon>
        <taxon>Rhodospirillales</taxon>
        <taxon>Novispirillaceae</taxon>
        <taxon>Novispirillum</taxon>
    </lineage>
</organism>
<dbReference type="InterPro" id="IPR036388">
    <property type="entry name" value="WH-like_DNA-bd_sf"/>
</dbReference>
<gene>
    <name evidence="5" type="ORF">FHS48_000170</name>
</gene>
<evidence type="ECO:0000256" key="3">
    <source>
        <dbReference type="ARBA" id="ARBA00023163"/>
    </source>
</evidence>
<dbReference type="Pfam" id="PF01638">
    <property type="entry name" value="HxlR"/>
    <property type="match status" value="1"/>
</dbReference>
<evidence type="ECO:0000313" key="5">
    <source>
        <dbReference type="EMBL" id="MBB6208789.1"/>
    </source>
</evidence>
<reference evidence="5 6" key="1">
    <citation type="submission" date="2020-08" db="EMBL/GenBank/DDBJ databases">
        <title>Genomic Encyclopedia of Type Strains, Phase IV (KMG-IV): sequencing the most valuable type-strain genomes for metagenomic binning, comparative biology and taxonomic classification.</title>
        <authorList>
            <person name="Goeker M."/>
        </authorList>
    </citation>
    <scope>NUCLEOTIDE SEQUENCE [LARGE SCALE GENOMIC DNA]</scope>
    <source>
        <strain evidence="5 6">DSM 11590</strain>
    </source>
</reference>
<evidence type="ECO:0000259" key="4">
    <source>
        <dbReference type="PROSITE" id="PS51118"/>
    </source>
</evidence>
<dbReference type="InterPro" id="IPR002577">
    <property type="entry name" value="HTH_HxlR"/>
</dbReference>
<dbReference type="Gene3D" id="1.10.10.10">
    <property type="entry name" value="Winged helix-like DNA-binding domain superfamily/Winged helix DNA-binding domain"/>
    <property type="match status" value="1"/>
</dbReference>
<dbReference type="PROSITE" id="PS51118">
    <property type="entry name" value="HTH_HXLR"/>
    <property type="match status" value="1"/>
</dbReference>
<evidence type="ECO:0000313" key="6">
    <source>
        <dbReference type="Proteomes" id="UP000544872"/>
    </source>
</evidence>
<accession>A0A7X0DL49</accession>
<dbReference type="Proteomes" id="UP000544872">
    <property type="component" value="Unassembled WGS sequence"/>
</dbReference>
<evidence type="ECO:0000256" key="1">
    <source>
        <dbReference type="ARBA" id="ARBA00023015"/>
    </source>
</evidence>